<sequence>MRSTPNTTPATRFFSMFPELASIHDHFDSEQNDEDDEFDSSTSSCPFEIDDLAPCAPRSQCPLITSFDTGDCLVNILNYLTFEDLNNFALVSKQCYNIRCHQYLDQTRSGTIRLDGSGVKNTVELMEKAKEKQWHKSFQGNRRHLRLLGLNHISSDIKSINGDFIRKCSPLKEVTSLDCSERQQYLRQGISSGVSSWLNRYEDYVDKGFAQGLALSLLVPNLKEIDMSLTSLTSLGVAWLVEHNPNLECIRWNQSLIWPINHHTYDILKACRNLKELHIDDARLLFTPPRRTRATLEIGGNEHTNASASELDAEEMWTSLAESSRCIERVSCRRSKWYQNSKFRAFSQESLMRFVRNAPKLQWFRSDLTAENIAILTNERPGVVFC</sequence>
<dbReference type="AlphaFoldDB" id="A0A9K3L0N2"/>
<accession>A0A9K3L0N2</accession>
<organism evidence="2 3">
    <name type="scientific">Nitzschia inconspicua</name>
    <dbReference type="NCBI Taxonomy" id="303405"/>
    <lineage>
        <taxon>Eukaryota</taxon>
        <taxon>Sar</taxon>
        <taxon>Stramenopiles</taxon>
        <taxon>Ochrophyta</taxon>
        <taxon>Bacillariophyta</taxon>
        <taxon>Bacillariophyceae</taxon>
        <taxon>Bacillariophycidae</taxon>
        <taxon>Bacillariales</taxon>
        <taxon>Bacillariaceae</taxon>
        <taxon>Nitzschia</taxon>
    </lineage>
</organism>
<dbReference type="InterPro" id="IPR001810">
    <property type="entry name" value="F-box_dom"/>
</dbReference>
<comment type="caution">
    <text evidence="2">The sequence shown here is derived from an EMBL/GenBank/DDBJ whole genome shotgun (WGS) entry which is preliminary data.</text>
</comment>
<dbReference type="OrthoDB" id="44643at2759"/>
<reference evidence="2" key="1">
    <citation type="journal article" date="2021" name="Sci. Rep.">
        <title>Diploid genomic architecture of Nitzschia inconspicua, an elite biomass production diatom.</title>
        <authorList>
            <person name="Oliver A."/>
            <person name="Podell S."/>
            <person name="Pinowska A."/>
            <person name="Traller J.C."/>
            <person name="Smith S.R."/>
            <person name="McClure R."/>
            <person name="Beliaev A."/>
            <person name="Bohutskyi P."/>
            <person name="Hill E.A."/>
            <person name="Rabines A."/>
            <person name="Zheng H."/>
            <person name="Allen L.Z."/>
            <person name="Kuo A."/>
            <person name="Grigoriev I.V."/>
            <person name="Allen A.E."/>
            <person name="Hazlebeck D."/>
            <person name="Allen E.E."/>
        </authorList>
    </citation>
    <scope>NUCLEOTIDE SEQUENCE</scope>
    <source>
        <strain evidence="2">Hildebrandi</strain>
    </source>
</reference>
<dbReference type="Pfam" id="PF00646">
    <property type="entry name" value="F-box"/>
    <property type="match status" value="1"/>
</dbReference>
<feature type="domain" description="F-box" evidence="1">
    <location>
        <begin position="71"/>
        <end position="98"/>
    </location>
</feature>
<evidence type="ECO:0000259" key="1">
    <source>
        <dbReference type="Pfam" id="PF00646"/>
    </source>
</evidence>
<keyword evidence="3" id="KW-1185">Reference proteome</keyword>
<gene>
    <name evidence="2" type="ORF">IV203_002775</name>
</gene>
<reference evidence="2" key="2">
    <citation type="submission" date="2021-04" db="EMBL/GenBank/DDBJ databases">
        <authorList>
            <person name="Podell S."/>
        </authorList>
    </citation>
    <scope>NUCLEOTIDE SEQUENCE</scope>
    <source>
        <strain evidence="2">Hildebrandi</strain>
    </source>
</reference>
<name>A0A9K3L0N2_9STRA</name>
<dbReference type="EMBL" id="JAGRRH010000016">
    <property type="protein sequence ID" value="KAG7353420.1"/>
    <property type="molecule type" value="Genomic_DNA"/>
</dbReference>
<protein>
    <submittedName>
        <fullName evidence="2">F-box domain containing protein</fullName>
    </submittedName>
</protein>
<dbReference type="Proteomes" id="UP000693970">
    <property type="component" value="Unassembled WGS sequence"/>
</dbReference>
<proteinExistence type="predicted"/>
<evidence type="ECO:0000313" key="3">
    <source>
        <dbReference type="Proteomes" id="UP000693970"/>
    </source>
</evidence>
<evidence type="ECO:0000313" key="2">
    <source>
        <dbReference type="EMBL" id="KAG7353420.1"/>
    </source>
</evidence>